<keyword evidence="1" id="KW-0732">Signal</keyword>
<gene>
    <name evidence="2" type="ORF">SAMN05216180_2872</name>
</gene>
<dbReference type="PROSITE" id="PS51257">
    <property type="entry name" value="PROKAR_LIPOPROTEIN"/>
    <property type="match status" value="1"/>
</dbReference>
<dbReference type="EMBL" id="FOCG01000004">
    <property type="protein sequence ID" value="SEN13923.1"/>
    <property type="molecule type" value="Genomic_DNA"/>
</dbReference>
<sequence length="202" mass="23107">MFRKKLVMIPFVCMLIFSACTANNLQGLASRNSESPQQMSNYEIRCLANDLIFKADRIFYLFYEANGLELTFENTTQITFDNGVTIWETSKDCATMKELKGLASDVFCKRFCKEMFDITINTDNPKFKEINGTLYENTAVGGMGGFSRLLTNSMQIISSTDQKIEIELIDDMPPFRGKNMRRLVKATLILENGKWVVESYPF</sequence>
<reference evidence="2 3" key="1">
    <citation type="submission" date="2016-10" db="EMBL/GenBank/DDBJ databases">
        <authorList>
            <person name="de Groot N.N."/>
        </authorList>
    </citation>
    <scope>NUCLEOTIDE SEQUENCE [LARGE SCALE GENOMIC DNA]</scope>
    <source>
        <strain evidence="2 3">CGMCC 1.5070</strain>
    </source>
</reference>
<evidence type="ECO:0000313" key="3">
    <source>
        <dbReference type="Proteomes" id="UP000199158"/>
    </source>
</evidence>
<dbReference type="RefSeq" id="WP_092756401.1">
    <property type="nucleotide sequence ID" value="NZ_FOCG01000004.1"/>
</dbReference>
<feature type="chain" id="PRO_5039207934" evidence="1">
    <location>
        <begin position="23"/>
        <end position="202"/>
    </location>
</feature>
<evidence type="ECO:0000313" key="2">
    <source>
        <dbReference type="EMBL" id="SEN13923.1"/>
    </source>
</evidence>
<feature type="signal peptide" evidence="1">
    <location>
        <begin position="1"/>
        <end position="22"/>
    </location>
</feature>
<dbReference type="Proteomes" id="UP000199158">
    <property type="component" value="Unassembled WGS sequence"/>
</dbReference>
<dbReference type="AlphaFoldDB" id="A0A1H8E3A6"/>
<evidence type="ECO:0000256" key="1">
    <source>
        <dbReference type="SAM" id="SignalP"/>
    </source>
</evidence>
<accession>A0A1H8E3A6</accession>
<keyword evidence="3" id="KW-1185">Reference proteome</keyword>
<organism evidence="2 3">
    <name type="scientific">Hydrogenoanaerobacterium saccharovorans</name>
    <dbReference type="NCBI Taxonomy" id="474960"/>
    <lineage>
        <taxon>Bacteria</taxon>
        <taxon>Bacillati</taxon>
        <taxon>Bacillota</taxon>
        <taxon>Clostridia</taxon>
        <taxon>Eubacteriales</taxon>
        <taxon>Oscillospiraceae</taxon>
        <taxon>Hydrogenoanaerobacterium</taxon>
    </lineage>
</organism>
<proteinExistence type="predicted"/>
<protein>
    <submittedName>
        <fullName evidence="2">Uncharacterized protein</fullName>
    </submittedName>
</protein>
<name>A0A1H8E3A6_9FIRM</name>